<dbReference type="SMART" id="SM00360">
    <property type="entry name" value="RRM"/>
    <property type="match status" value="1"/>
</dbReference>
<dbReference type="RefSeq" id="XP_003646340.1">
    <property type="nucleotide sequence ID" value="XM_003646292.1"/>
</dbReference>
<keyword evidence="1 2" id="KW-0694">RNA-binding</keyword>
<keyword evidence="6" id="KW-1185">Reference proteome</keyword>
<feature type="compositionally biased region" description="Low complexity" evidence="3">
    <location>
        <begin position="198"/>
        <end position="222"/>
    </location>
</feature>
<dbReference type="Proteomes" id="UP000006790">
    <property type="component" value="Chromosome 4"/>
</dbReference>
<feature type="region of interest" description="Disordered" evidence="3">
    <location>
        <begin position="166"/>
        <end position="222"/>
    </location>
</feature>
<dbReference type="Gene3D" id="3.30.70.330">
    <property type="match status" value="1"/>
</dbReference>
<dbReference type="PROSITE" id="PS50102">
    <property type="entry name" value="RRM"/>
    <property type="match status" value="1"/>
</dbReference>
<proteinExistence type="predicted"/>
<gene>
    <name evidence="5" type="ordered locus">Ecym_4483</name>
</gene>
<accession>G8JU20</accession>
<evidence type="ECO:0000256" key="1">
    <source>
        <dbReference type="ARBA" id="ARBA00022884"/>
    </source>
</evidence>
<evidence type="ECO:0000313" key="5">
    <source>
        <dbReference type="EMBL" id="AET39523.1"/>
    </source>
</evidence>
<dbReference type="OrthoDB" id="4726at2759"/>
<dbReference type="STRING" id="931890.G8JU20"/>
<feature type="compositionally biased region" description="Polar residues" evidence="3">
    <location>
        <begin position="310"/>
        <end position="322"/>
    </location>
</feature>
<protein>
    <recommendedName>
        <fullName evidence="4">RRM domain-containing protein</fullName>
    </recommendedName>
</protein>
<evidence type="ECO:0000313" key="6">
    <source>
        <dbReference type="Proteomes" id="UP000006790"/>
    </source>
</evidence>
<dbReference type="Pfam" id="PF00076">
    <property type="entry name" value="RRM_1"/>
    <property type="match status" value="1"/>
</dbReference>
<organism evidence="5 6">
    <name type="scientific">Eremothecium cymbalariae (strain CBS 270.75 / DBVPG 7215 / KCTC 17166 / NRRL Y-17582)</name>
    <name type="common">Yeast</name>
    <dbReference type="NCBI Taxonomy" id="931890"/>
    <lineage>
        <taxon>Eukaryota</taxon>
        <taxon>Fungi</taxon>
        <taxon>Dikarya</taxon>
        <taxon>Ascomycota</taxon>
        <taxon>Saccharomycotina</taxon>
        <taxon>Saccharomycetes</taxon>
        <taxon>Saccharomycetales</taxon>
        <taxon>Saccharomycetaceae</taxon>
        <taxon>Eremothecium</taxon>
    </lineage>
</organism>
<feature type="compositionally biased region" description="Polar residues" evidence="3">
    <location>
        <begin position="345"/>
        <end position="355"/>
    </location>
</feature>
<dbReference type="EMBL" id="CP002500">
    <property type="protein sequence ID" value="AET39523.1"/>
    <property type="molecule type" value="Genomic_DNA"/>
</dbReference>
<dbReference type="InParanoid" id="G8JU20"/>
<dbReference type="InterPro" id="IPR000504">
    <property type="entry name" value="RRM_dom"/>
</dbReference>
<dbReference type="KEGG" id="erc:Ecym_4483"/>
<dbReference type="SUPFAM" id="SSF54928">
    <property type="entry name" value="RNA-binding domain, RBD"/>
    <property type="match status" value="1"/>
</dbReference>
<feature type="compositionally biased region" description="Polar residues" evidence="3">
    <location>
        <begin position="176"/>
        <end position="186"/>
    </location>
</feature>
<dbReference type="GO" id="GO:0005737">
    <property type="term" value="C:cytoplasm"/>
    <property type="evidence" value="ECO:0007669"/>
    <property type="project" value="TreeGrafter"/>
</dbReference>
<dbReference type="InterPro" id="IPR012677">
    <property type="entry name" value="Nucleotide-bd_a/b_plait_sf"/>
</dbReference>
<dbReference type="HOGENOM" id="CLU_780813_0_0_1"/>
<dbReference type="InterPro" id="IPR035979">
    <property type="entry name" value="RBD_domain_sf"/>
</dbReference>
<sequence length="355" mass="40884">MTESAIALPLEHTATKAVTETVKNLQLDGETSNMHELKDQDELLETTEDGKELYDNTFEGQKELFLQLGKDEKHAKQVELDTRSIFVSSITPETTAETLETHFKDVGMINRITILHNKRTGEPKGYAYIEFEMVESVAKALELNGSEFNNKIITVAKKRTNLPGFGKPFAYHHNQHIQNTDGSNSFHKQHNRSHLQHSHQQQQQQLQQHHQQQQQQQHQQRQQYFYGNQWQNGFIHPHWNFAAYNAYTPYKAANYYPAYRYHQQPQHSQNISQNNRPQQRTSNGAFRNVYRGTYNNAKRGAYNGSRKSRNNNIANNSIGSVQDENDEHGSHKHDLPVSSPYKPVAQSSETGTQEA</sequence>
<reference evidence="6" key="1">
    <citation type="journal article" date="2012" name="G3 (Bethesda)">
        <title>Pichia sorbitophila, an interspecies yeast hybrid reveals early steps of genome resolution following polyploidization.</title>
        <authorList>
            <person name="Leh Louis V."/>
            <person name="Despons L."/>
            <person name="Friedrich A."/>
            <person name="Martin T."/>
            <person name="Durrens P."/>
            <person name="Casaregola S."/>
            <person name="Neuveglise C."/>
            <person name="Fairhead C."/>
            <person name="Marck C."/>
            <person name="Cruz J.A."/>
            <person name="Straub M.L."/>
            <person name="Kugler V."/>
            <person name="Sacerdot C."/>
            <person name="Uzunov Z."/>
            <person name="Thierry A."/>
            <person name="Weiss S."/>
            <person name="Bleykasten C."/>
            <person name="De Montigny J."/>
            <person name="Jacques N."/>
            <person name="Jung P."/>
            <person name="Lemaire M."/>
            <person name="Mallet S."/>
            <person name="Morel G."/>
            <person name="Richard G.F."/>
            <person name="Sarkar A."/>
            <person name="Savel G."/>
            <person name="Schacherer J."/>
            <person name="Seret M.L."/>
            <person name="Talla E."/>
            <person name="Samson G."/>
            <person name="Jubin C."/>
            <person name="Poulain J."/>
            <person name="Vacherie B."/>
            <person name="Barbe V."/>
            <person name="Pelletier E."/>
            <person name="Sherman D.J."/>
            <person name="Westhof E."/>
            <person name="Weissenbach J."/>
            <person name="Baret P.V."/>
            <person name="Wincker P."/>
            <person name="Gaillardin C."/>
            <person name="Dujon B."/>
            <person name="Souciet J.L."/>
        </authorList>
    </citation>
    <scope>NUCLEOTIDE SEQUENCE [LARGE SCALE GENOMIC DNA]</scope>
    <source>
        <strain evidence="6">CBS 270.75 / DBVPG 7215 / KCTC 17166 / NRRL Y-17582</strain>
    </source>
</reference>
<feature type="region of interest" description="Disordered" evidence="3">
    <location>
        <begin position="264"/>
        <end position="355"/>
    </location>
</feature>
<name>G8JU20_ERECY</name>
<dbReference type="PANTHER" id="PTHR23236">
    <property type="entry name" value="EUKARYOTIC TRANSLATION INITIATION FACTOR 4B/4H"/>
    <property type="match status" value="1"/>
</dbReference>
<dbReference type="GeneID" id="11470108"/>
<dbReference type="eggNOG" id="KOG4209">
    <property type="taxonomic scope" value="Eukaryota"/>
</dbReference>
<dbReference type="PANTHER" id="PTHR23236:SF12">
    <property type="entry name" value="EUKARYOTIC INITIATION FACTOR 4B-RELATED"/>
    <property type="match status" value="1"/>
</dbReference>
<feature type="domain" description="RRM" evidence="4">
    <location>
        <begin position="83"/>
        <end position="160"/>
    </location>
</feature>
<evidence type="ECO:0000259" key="4">
    <source>
        <dbReference type="PROSITE" id="PS50102"/>
    </source>
</evidence>
<feature type="compositionally biased region" description="Basic residues" evidence="3">
    <location>
        <begin position="187"/>
        <end position="197"/>
    </location>
</feature>
<dbReference type="AlphaFoldDB" id="G8JU20"/>
<dbReference type="GO" id="GO:0008143">
    <property type="term" value="F:poly(A) binding"/>
    <property type="evidence" value="ECO:0007669"/>
    <property type="project" value="TreeGrafter"/>
</dbReference>
<evidence type="ECO:0000256" key="2">
    <source>
        <dbReference type="PROSITE-ProRule" id="PRU00176"/>
    </source>
</evidence>
<evidence type="ECO:0000256" key="3">
    <source>
        <dbReference type="SAM" id="MobiDB-lite"/>
    </source>
</evidence>
<feature type="compositionally biased region" description="Polar residues" evidence="3">
    <location>
        <begin position="264"/>
        <end position="285"/>
    </location>
</feature>